<dbReference type="InterPro" id="IPR002801">
    <property type="entry name" value="Asp_carbamoylTrfase_reg"/>
</dbReference>
<reference evidence="6" key="2">
    <citation type="submission" date="2021-04" db="EMBL/GenBank/DDBJ databases">
        <authorList>
            <person name="Gilroy R."/>
        </authorList>
    </citation>
    <scope>NUCLEOTIDE SEQUENCE</scope>
    <source>
        <strain evidence="6">CHK193-4272</strain>
    </source>
</reference>
<dbReference type="Pfam" id="PF01948">
    <property type="entry name" value="PyrI"/>
    <property type="match status" value="1"/>
</dbReference>
<dbReference type="GO" id="GO:0006207">
    <property type="term" value="P:'de novo' pyrimidine nucleobase biosynthetic process"/>
    <property type="evidence" value="ECO:0007669"/>
    <property type="project" value="InterPro"/>
</dbReference>
<evidence type="ECO:0000259" key="5">
    <source>
        <dbReference type="Pfam" id="PF02748"/>
    </source>
</evidence>
<feature type="domain" description="Aspartate carbamoyltransferase regulatory subunit N-terminal" evidence="4">
    <location>
        <begin position="3"/>
        <end position="90"/>
    </location>
</feature>
<evidence type="ECO:0000256" key="1">
    <source>
        <dbReference type="ARBA" id="ARBA00022723"/>
    </source>
</evidence>
<proteinExistence type="predicted"/>
<keyword evidence="2" id="KW-0862">Zinc</keyword>
<dbReference type="PANTHER" id="PTHR35805">
    <property type="entry name" value="ASPARTATE CARBAMOYLTRANSFERASE REGULATORY CHAIN"/>
    <property type="match status" value="1"/>
</dbReference>
<evidence type="ECO:0000313" key="7">
    <source>
        <dbReference type="Proteomes" id="UP000886808"/>
    </source>
</evidence>
<keyword evidence="3" id="KW-0665">Pyrimidine biosynthesis</keyword>
<organism evidence="6 7">
    <name type="scientific">Candidatus Butyricicoccus avistercoris</name>
    <dbReference type="NCBI Taxonomy" id="2838518"/>
    <lineage>
        <taxon>Bacteria</taxon>
        <taxon>Bacillati</taxon>
        <taxon>Bacillota</taxon>
        <taxon>Clostridia</taxon>
        <taxon>Eubacteriales</taxon>
        <taxon>Butyricicoccaceae</taxon>
        <taxon>Butyricicoccus</taxon>
    </lineage>
</organism>
<dbReference type="GO" id="GO:0009347">
    <property type="term" value="C:aspartate carbamoyltransferase complex"/>
    <property type="evidence" value="ECO:0007669"/>
    <property type="project" value="InterPro"/>
</dbReference>
<dbReference type="NCBIfam" id="NF002063">
    <property type="entry name" value="PRK00893.1-3"/>
    <property type="match status" value="1"/>
</dbReference>
<evidence type="ECO:0000256" key="3">
    <source>
        <dbReference type="ARBA" id="ARBA00022975"/>
    </source>
</evidence>
<protein>
    <submittedName>
        <fullName evidence="6">Aspartate carbamoyltransferase regulatory subunit</fullName>
    </submittedName>
</protein>
<dbReference type="InterPro" id="IPR036793">
    <property type="entry name" value="Asp_carbatrfase_reg_N_sf"/>
</dbReference>
<dbReference type="AlphaFoldDB" id="A0A9D1PJY5"/>
<dbReference type="InterPro" id="IPR020545">
    <property type="entry name" value="Asp_carbamoyltransf_reg_N"/>
</dbReference>
<feature type="domain" description="Aspartate carbamoyltransferase regulatory subunit C-terminal" evidence="5">
    <location>
        <begin position="96"/>
        <end position="139"/>
    </location>
</feature>
<gene>
    <name evidence="6" type="ORF">H9746_06555</name>
</gene>
<dbReference type="Pfam" id="PF02748">
    <property type="entry name" value="PyrI_C"/>
    <property type="match status" value="1"/>
</dbReference>
<dbReference type="Gene3D" id="2.30.30.20">
    <property type="entry name" value="Aspartate carbamoyltransferase regulatory subunit, C-terminal domain"/>
    <property type="match status" value="1"/>
</dbReference>
<dbReference type="GO" id="GO:0046872">
    <property type="term" value="F:metal ion binding"/>
    <property type="evidence" value="ECO:0007669"/>
    <property type="project" value="UniProtKB-KW"/>
</dbReference>
<dbReference type="SUPFAM" id="SSF54893">
    <property type="entry name" value="Aspartate carbamoyltransferase, Regulatory-chain, N-terminal domain"/>
    <property type="match status" value="1"/>
</dbReference>
<comment type="caution">
    <text evidence="6">The sequence shown here is derived from an EMBL/GenBank/DDBJ whole genome shotgun (WGS) entry which is preliminary data.</text>
</comment>
<dbReference type="Gene3D" id="3.30.70.140">
    <property type="entry name" value="Aspartate carbamoyltransferase regulatory subunit, N-terminal domain"/>
    <property type="match status" value="1"/>
</dbReference>
<accession>A0A9D1PJY5</accession>
<dbReference type="SUPFAM" id="SSF57825">
    <property type="entry name" value="Aspartate carbamoyltransferase, Regulatory-chain, C-terminal domain"/>
    <property type="match status" value="1"/>
</dbReference>
<evidence type="ECO:0000256" key="2">
    <source>
        <dbReference type="ARBA" id="ARBA00022833"/>
    </source>
</evidence>
<dbReference type="GO" id="GO:0006221">
    <property type="term" value="P:pyrimidine nucleotide biosynthetic process"/>
    <property type="evidence" value="ECO:0007669"/>
    <property type="project" value="UniProtKB-KW"/>
</dbReference>
<evidence type="ECO:0000313" key="6">
    <source>
        <dbReference type="EMBL" id="HIV62482.1"/>
    </source>
</evidence>
<dbReference type="PANTHER" id="PTHR35805:SF1">
    <property type="entry name" value="ASPARTATE CARBAMOYLTRANSFERASE REGULATORY CHAIN"/>
    <property type="match status" value="1"/>
</dbReference>
<dbReference type="Proteomes" id="UP000886808">
    <property type="component" value="Unassembled WGS sequence"/>
</dbReference>
<dbReference type="InterPro" id="IPR036792">
    <property type="entry name" value="Asp_carbatrfase_reg_C_sf"/>
</dbReference>
<dbReference type="EMBL" id="DXIE01000035">
    <property type="protein sequence ID" value="HIV62482.1"/>
    <property type="molecule type" value="Genomic_DNA"/>
</dbReference>
<reference evidence="6" key="1">
    <citation type="journal article" date="2021" name="PeerJ">
        <title>Extensive microbial diversity within the chicken gut microbiome revealed by metagenomics and culture.</title>
        <authorList>
            <person name="Gilroy R."/>
            <person name="Ravi A."/>
            <person name="Getino M."/>
            <person name="Pursley I."/>
            <person name="Horton D.L."/>
            <person name="Alikhan N.F."/>
            <person name="Baker D."/>
            <person name="Gharbi K."/>
            <person name="Hall N."/>
            <person name="Watson M."/>
            <person name="Adriaenssens E.M."/>
            <person name="Foster-Nyarko E."/>
            <person name="Jarju S."/>
            <person name="Secka A."/>
            <person name="Antonio M."/>
            <person name="Oren A."/>
            <person name="Chaudhuri R.R."/>
            <person name="La Ragione R."/>
            <person name="Hildebrand F."/>
            <person name="Pallen M.J."/>
        </authorList>
    </citation>
    <scope>NUCLEOTIDE SEQUENCE</scope>
    <source>
        <strain evidence="6">CHK193-4272</strain>
    </source>
</reference>
<keyword evidence="1" id="KW-0479">Metal-binding</keyword>
<sequence>MINIDSIQNGLVIDHIKAGTGMELYHLAGLDKLDCCVAIIRNARSNKHGHKDIIKIESMIDLDLDVLGYVDPDITIDVIRDGVIVEKKKLAKPRRLVNVIKCKNPRCITSIEEGIEHIFYLSENGRYRCTYCEQEHGENRN</sequence>
<dbReference type="InterPro" id="IPR020542">
    <property type="entry name" value="Asp_carbamoyltrfase_reg_C"/>
</dbReference>
<evidence type="ECO:0000259" key="4">
    <source>
        <dbReference type="Pfam" id="PF01948"/>
    </source>
</evidence>
<name>A0A9D1PJY5_9FIRM</name>